<reference evidence="1" key="1">
    <citation type="journal article" date="2020" name="Nature">
        <title>Giant virus diversity and host interactions through global metagenomics.</title>
        <authorList>
            <person name="Schulz F."/>
            <person name="Roux S."/>
            <person name="Paez-Espino D."/>
            <person name="Jungbluth S."/>
            <person name="Walsh D.A."/>
            <person name="Denef V.J."/>
            <person name="McMahon K.D."/>
            <person name="Konstantinidis K.T."/>
            <person name="Eloe-Fadrosh E.A."/>
            <person name="Kyrpides N.C."/>
            <person name="Woyke T."/>
        </authorList>
    </citation>
    <scope>NUCLEOTIDE SEQUENCE</scope>
    <source>
        <strain evidence="1">GVMAG-M-3300020185-18</strain>
    </source>
</reference>
<accession>A0A6C0C4S8</accession>
<name>A0A6C0C4S8_9ZZZZ</name>
<protein>
    <submittedName>
        <fullName evidence="1">Uncharacterized protein</fullName>
    </submittedName>
</protein>
<dbReference type="EMBL" id="MN739320">
    <property type="protein sequence ID" value="QHS98658.1"/>
    <property type="molecule type" value="Genomic_DNA"/>
</dbReference>
<sequence length="287" mass="33399">MTTQRYYEMGFKNKIWTEKTLISQKRNPIKGYRKTLECCDVGKQKLTLQIIKDNYSKCSDNTICDKKGRTNKPIIRSGMQPKKQKRSPQHVIDDLNTQLTQQQAADTQDRAKEQELKNKIQLANQIVLTPYSYSYRDYMKNKKNITYSRKATTFDKVAGKKSEWTSGTGDCQDDCNNKTIWKPNNNKFKVQGAVSSSSRLDRLKYDTIISETKCDNGTCNGVYFAGKSRFTGWIFNKNHPEKCCPQEKARRRTMALRKDNNQYGIDKKHMFNSMTQIQKQKKCCQPK</sequence>
<dbReference type="AlphaFoldDB" id="A0A6C0C4S8"/>
<proteinExistence type="predicted"/>
<evidence type="ECO:0000313" key="1">
    <source>
        <dbReference type="EMBL" id="QHS98658.1"/>
    </source>
</evidence>
<organism evidence="1">
    <name type="scientific">viral metagenome</name>
    <dbReference type="NCBI Taxonomy" id="1070528"/>
    <lineage>
        <taxon>unclassified sequences</taxon>
        <taxon>metagenomes</taxon>
        <taxon>organismal metagenomes</taxon>
    </lineage>
</organism>